<evidence type="ECO:0000313" key="2">
    <source>
        <dbReference type="Proteomes" id="UP001330434"/>
    </source>
</evidence>
<dbReference type="RefSeq" id="WP_331256659.1">
    <property type="nucleotide sequence ID" value="NZ_CP133270.1"/>
</dbReference>
<dbReference type="Proteomes" id="UP001330434">
    <property type="component" value="Chromosome"/>
</dbReference>
<proteinExistence type="predicted"/>
<accession>A0ABZ2C176</accession>
<keyword evidence="2" id="KW-1185">Reference proteome</keyword>
<evidence type="ECO:0000313" key="1">
    <source>
        <dbReference type="EMBL" id="WVX66128.1"/>
    </source>
</evidence>
<reference evidence="1 2" key="1">
    <citation type="journal article" date="2024" name="Environ. Microbiol.">
        <title>Novel evolutionary insights on the interactions of the Holosporales (Alphaproteobacteria) with eukaryotic hosts from comparative genomics.</title>
        <authorList>
            <person name="Giovannini M."/>
            <person name="Petroni G."/>
            <person name="Castelli M."/>
        </authorList>
    </citation>
    <scope>NUCLEOTIDE SEQUENCE [LARGE SCALE GENOMIC DNA]</scope>
    <source>
        <strain evidence="1 2">US_Bl 15I1</strain>
    </source>
</reference>
<gene>
    <name evidence="1" type="ORF">Bealeia1_00301</name>
</gene>
<name>A0ABZ2C176_9PROT</name>
<dbReference type="InterPro" id="IPR021890">
    <property type="entry name" value="DUF3501"/>
</dbReference>
<sequence>MNQILPDDIQPLPLFLENRTIFQKEILAVKKQRRLQVGPFMTVLFENKKTLLWQIQEMVRIEKGGAEQILDEIEAYTPMIPQMREIVATLLIEIDDPELRKHLLGQLGHVDEKVSLEIGEESIFAKSTDDHPRTTEEGKTSAVHFIKFFLTPDQMKNFEDLSEKVILKVAHPHYDYAEELPNTMRTALIEDLKTSLGKDHS</sequence>
<dbReference type="EMBL" id="CP133270">
    <property type="protein sequence ID" value="WVX66128.1"/>
    <property type="molecule type" value="Genomic_DNA"/>
</dbReference>
<protein>
    <submittedName>
        <fullName evidence="1">DUF3501 domain-containing protein</fullName>
    </submittedName>
</protein>
<organism evidence="1 2">
    <name type="scientific">Candidatus Bealeia paramacronuclearis</name>
    <dbReference type="NCBI Taxonomy" id="1921001"/>
    <lineage>
        <taxon>Bacteria</taxon>
        <taxon>Pseudomonadati</taxon>
        <taxon>Pseudomonadota</taxon>
        <taxon>Alphaproteobacteria</taxon>
        <taxon>Holosporales</taxon>
        <taxon>Holosporaceae</taxon>
        <taxon>Candidatus Bealeia</taxon>
    </lineage>
</organism>
<dbReference type="Pfam" id="PF12007">
    <property type="entry name" value="DUF3501"/>
    <property type="match status" value="1"/>
</dbReference>